<dbReference type="GO" id="GO:0046872">
    <property type="term" value="F:metal ion binding"/>
    <property type="evidence" value="ECO:0007669"/>
    <property type="project" value="UniProtKB-KW"/>
</dbReference>
<dbReference type="InterPro" id="IPR020558">
    <property type="entry name" value="DiOHA_6PGluconate_deHydtase_CS"/>
</dbReference>
<gene>
    <name evidence="8" type="ORF">SAMN02982922_1815</name>
</gene>
<accession>A0A1X7NH87</accession>
<sequence>MLIISPDIVKRPAVDRFARREFEMSDEPKGMRRGLAHYGDAGFSLFLRKAFIKAMGYSDSALDRPIIGITNTFSGYNACHRSVPDMIEAIKRGVMLAGGLPIEFPLVSIHEAFSHPTSMFLRNLMAMDAEEMIRAQPMDAVVLIGGCDKTVPALLMGAASADIPAILTVTGPMITGSHKGERLGACTDCRRFWGQHRAGAVDAVEIEEIGDKLAPGPGTCMVMGTASTMALLGEAMGMMLPGGAAIPAVHADRLRHCEATGERAVALAAEKLRPSQIMTRAAMTNALRVLQAVGGSTNGVVHLAAIAGRLGFDLDLEELDRLGAETPVLVDLKPSGQHYMEDLFKAGGLTAVLREIGHLIDQSCLTVTGRSVGENLAAQPAGWHNDVVRPLSDPIHRGGGIRLLGGNLAPNGAIIKQAAASPALLRHTGRAVVFTSLEDMANRLDAPDLDVRANDVLVLQNAGPKGAPGMPEAGYIPIPRKLAAAGVKDMVRISDARMSGTAFGAIVLHVSPEAAVGGPLALVRDGDLIELDVENGSIALLVEDAELEARRAIWSPPAHIRATRGYAKLYFDEVLQAEDGCDFNFLRANPR</sequence>
<dbReference type="PROSITE" id="PS00886">
    <property type="entry name" value="ILVD_EDD_1"/>
    <property type="match status" value="1"/>
</dbReference>
<protein>
    <submittedName>
        <fullName evidence="8">Dihydroxyacid dehydratase</fullName>
    </submittedName>
</protein>
<comment type="similarity">
    <text evidence="1">Belongs to the IlvD/Edd family.</text>
</comment>
<evidence type="ECO:0000256" key="5">
    <source>
        <dbReference type="ARBA" id="ARBA00023239"/>
    </source>
</evidence>
<dbReference type="Pfam" id="PF00920">
    <property type="entry name" value="ILVD_EDD_N"/>
    <property type="match status" value="1"/>
</dbReference>
<feature type="domain" description="Dihydroxy-acid/6-phosphogluconate dehydratase N-terminal" evidence="6">
    <location>
        <begin position="64"/>
        <end position="375"/>
    </location>
</feature>
<dbReference type="GO" id="GO:0016836">
    <property type="term" value="F:hydro-lyase activity"/>
    <property type="evidence" value="ECO:0007669"/>
    <property type="project" value="UniProtKB-ARBA"/>
</dbReference>
<keyword evidence="4" id="KW-0411">Iron-sulfur</keyword>
<dbReference type="InterPro" id="IPR042096">
    <property type="entry name" value="Dihydro-acid_dehy_C"/>
</dbReference>
<name>A0A1X7NH87_9HYPH</name>
<evidence type="ECO:0000256" key="3">
    <source>
        <dbReference type="ARBA" id="ARBA00023004"/>
    </source>
</evidence>
<feature type="domain" description="Dihydroxy-acid/6-phosphogluconate dehydratase C-terminal" evidence="7">
    <location>
        <begin position="386"/>
        <end position="581"/>
    </location>
</feature>
<evidence type="ECO:0000259" key="6">
    <source>
        <dbReference type="Pfam" id="PF00920"/>
    </source>
</evidence>
<dbReference type="EMBL" id="FXBL01000004">
    <property type="protein sequence ID" value="SMH36713.1"/>
    <property type="molecule type" value="Genomic_DNA"/>
</dbReference>
<evidence type="ECO:0000313" key="8">
    <source>
        <dbReference type="EMBL" id="SMH36713.1"/>
    </source>
</evidence>
<dbReference type="Pfam" id="PF24877">
    <property type="entry name" value="ILV_EDD_C"/>
    <property type="match status" value="1"/>
</dbReference>
<reference evidence="8 9" key="1">
    <citation type="submission" date="2017-04" db="EMBL/GenBank/DDBJ databases">
        <authorList>
            <person name="Afonso C.L."/>
            <person name="Miller P.J."/>
            <person name="Scott M.A."/>
            <person name="Spackman E."/>
            <person name="Goraichik I."/>
            <person name="Dimitrov K.M."/>
            <person name="Suarez D.L."/>
            <person name="Swayne D.E."/>
        </authorList>
    </citation>
    <scope>NUCLEOTIDE SEQUENCE [LARGE SCALE GENOMIC DNA]</scope>
    <source>
        <strain evidence="8 9">B5P</strain>
    </source>
</reference>
<keyword evidence="5" id="KW-0456">Lyase</keyword>
<proteinExistence type="inferred from homology"/>
<keyword evidence="9" id="KW-1185">Reference proteome</keyword>
<dbReference type="NCBIfam" id="NF004784">
    <property type="entry name" value="PRK06131.1"/>
    <property type="match status" value="1"/>
</dbReference>
<dbReference type="Gene3D" id="3.50.30.80">
    <property type="entry name" value="IlvD/EDD C-terminal domain-like"/>
    <property type="match status" value="1"/>
</dbReference>
<dbReference type="SUPFAM" id="SSF143975">
    <property type="entry name" value="IlvD/EDD N-terminal domain-like"/>
    <property type="match status" value="1"/>
</dbReference>
<evidence type="ECO:0000259" key="7">
    <source>
        <dbReference type="Pfam" id="PF24877"/>
    </source>
</evidence>
<dbReference type="InterPro" id="IPR056740">
    <property type="entry name" value="ILV_EDD_C"/>
</dbReference>
<dbReference type="SUPFAM" id="SSF52016">
    <property type="entry name" value="LeuD/IlvD-like"/>
    <property type="match status" value="1"/>
</dbReference>
<dbReference type="Proteomes" id="UP000193083">
    <property type="component" value="Unassembled WGS sequence"/>
</dbReference>
<evidence type="ECO:0000256" key="1">
    <source>
        <dbReference type="ARBA" id="ARBA00006486"/>
    </source>
</evidence>
<organism evidence="8 9">
    <name type="scientific">Mesorhizobium australicum</name>
    <dbReference type="NCBI Taxonomy" id="536018"/>
    <lineage>
        <taxon>Bacteria</taxon>
        <taxon>Pseudomonadati</taxon>
        <taxon>Pseudomonadota</taxon>
        <taxon>Alphaproteobacteria</taxon>
        <taxon>Hyphomicrobiales</taxon>
        <taxon>Phyllobacteriaceae</taxon>
        <taxon>Mesorhizobium</taxon>
    </lineage>
</organism>
<dbReference type="PANTHER" id="PTHR43183">
    <property type="entry name" value="HYPOTHETICAL DIHYDROXYACID DEHYDRATASE (EUROFUNG)-RELATED"/>
    <property type="match status" value="1"/>
</dbReference>
<evidence type="ECO:0000256" key="2">
    <source>
        <dbReference type="ARBA" id="ARBA00022723"/>
    </source>
</evidence>
<dbReference type="InterPro" id="IPR000581">
    <property type="entry name" value="ILV_EDD_N"/>
</dbReference>
<dbReference type="GO" id="GO:0051536">
    <property type="term" value="F:iron-sulfur cluster binding"/>
    <property type="evidence" value="ECO:0007669"/>
    <property type="project" value="UniProtKB-KW"/>
</dbReference>
<keyword evidence="3" id="KW-0408">Iron</keyword>
<dbReference type="InterPro" id="IPR052352">
    <property type="entry name" value="Sugar_Degrad_Dehydratases"/>
</dbReference>
<evidence type="ECO:0000313" key="9">
    <source>
        <dbReference type="Proteomes" id="UP000193083"/>
    </source>
</evidence>
<dbReference type="PANTHER" id="PTHR43183:SF1">
    <property type="entry name" value="HYPOTHETICAL DIHYDROXY-ACID DEHYDRATASE (EUROFUNG)-RELATED"/>
    <property type="match status" value="1"/>
</dbReference>
<dbReference type="InterPro" id="IPR037237">
    <property type="entry name" value="IlvD/EDD_N"/>
</dbReference>
<dbReference type="AlphaFoldDB" id="A0A1X7NH87"/>
<dbReference type="FunFam" id="3.50.30.80:FF:000001">
    <property type="entry name" value="Dihydroxy-acid dehydratase"/>
    <property type="match status" value="1"/>
</dbReference>
<keyword evidence="2" id="KW-0479">Metal-binding</keyword>
<evidence type="ECO:0000256" key="4">
    <source>
        <dbReference type="ARBA" id="ARBA00023014"/>
    </source>
</evidence>